<dbReference type="GO" id="GO:0003677">
    <property type="term" value="F:DNA binding"/>
    <property type="evidence" value="ECO:0007669"/>
    <property type="project" value="InterPro"/>
</dbReference>
<reference key="2">
    <citation type="submission" date="2011-04" db="EMBL/GenBank/DDBJ databases">
        <title>Complete sequence of chromosome of Haliscomenobacter hydrossis DSM 1100.</title>
        <authorList>
            <consortium name="US DOE Joint Genome Institute (JGI-PGF)"/>
            <person name="Lucas S."/>
            <person name="Han J."/>
            <person name="Lapidus A."/>
            <person name="Bruce D."/>
            <person name="Goodwin L."/>
            <person name="Pitluck S."/>
            <person name="Peters L."/>
            <person name="Kyrpides N."/>
            <person name="Mavromatis K."/>
            <person name="Ivanova N."/>
            <person name="Ovchinnikova G."/>
            <person name="Pagani I."/>
            <person name="Daligault H."/>
            <person name="Detter J.C."/>
            <person name="Han C."/>
            <person name="Land M."/>
            <person name="Hauser L."/>
            <person name="Markowitz V."/>
            <person name="Cheng J.-F."/>
            <person name="Hugenholtz P."/>
            <person name="Woyke T."/>
            <person name="Wu D."/>
            <person name="Verbarg S."/>
            <person name="Frueling A."/>
            <person name="Brambilla E."/>
            <person name="Klenk H.-P."/>
            <person name="Eisen J.A."/>
        </authorList>
    </citation>
    <scope>NUCLEOTIDE SEQUENCE</scope>
    <source>
        <strain>DSM 1100</strain>
    </source>
</reference>
<evidence type="ECO:0000313" key="2">
    <source>
        <dbReference type="Proteomes" id="UP000008461"/>
    </source>
</evidence>
<organism evidence="1 2">
    <name type="scientific">Haliscomenobacter hydrossis (strain ATCC 27775 / DSM 1100 / LMG 10767 / O)</name>
    <dbReference type="NCBI Taxonomy" id="760192"/>
    <lineage>
        <taxon>Bacteria</taxon>
        <taxon>Pseudomonadati</taxon>
        <taxon>Bacteroidota</taxon>
        <taxon>Saprospiria</taxon>
        <taxon>Saprospirales</taxon>
        <taxon>Haliscomenobacteraceae</taxon>
        <taxon>Haliscomenobacter</taxon>
    </lineage>
</organism>
<dbReference type="STRING" id="760192.Halhy_6103"/>
<protein>
    <submittedName>
        <fullName evidence="1">Transcriptional modulator of MazE/toxin, MazF</fullName>
    </submittedName>
</protein>
<dbReference type="OrthoDB" id="9813449at2"/>
<reference evidence="1 2" key="1">
    <citation type="journal article" date="2011" name="Stand. Genomic Sci.">
        <title>Complete genome sequence of Haliscomenobacter hydrossis type strain (O).</title>
        <authorList>
            <consortium name="US DOE Joint Genome Institute (JGI-PGF)"/>
            <person name="Daligault H."/>
            <person name="Lapidus A."/>
            <person name="Zeytun A."/>
            <person name="Nolan M."/>
            <person name="Lucas S."/>
            <person name="Del Rio T.G."/>
            <person name="Tice H."/>
            <person name="Cheng J.F."/>
            <person name="Tapia R."/>
            <person name="Han C."/>
            <person name="Goodwin L."/>
            <person name="Pitluck S."/>
            <person name="Liolios K."/>
            <person name="Pagani I."/>
            <person name="Ivanova N."/>
            <person name="Huntemann M."/>
            <person name="Mavromatis K."/>
            <person name="Mikhailova N."/>
            <person name="Pati A."/>
            <person name="Chen A."/>
            <person name="Palaniappan K."/>
            <person name="Land M."/>
            <person name="Hauser L."/>
            <person name="Brambilla E.M."/>
            <person name="Rohde M."/>
            <person name="Verbarg S."/>
            <person name="Goker M."/>
            <person name="Bristow J."/>
            <person name="Eisen J.A."/>
            <person name="Markowitz V."/>
            <person name="Hugenholtz P."/>
            <person name="Kyrpides N.C."/>
            <person name="Klenk H.P."/>
            <person name="Woyke T."/>
        </authorList>
    </citation>
    <scope>NUCLEOTIDE SEQUENCE [LARGE SCALE GENOMIC DNA]</scope>
    <source>
        <strain evidence="2">ATCC 27775 / DSM 1100 / LMG 10767 / O</strain>
    </source>
</reference>
<dbReference type="KEGG" id="hhy:Halhy_6103"/>
<dbReference type="InterPro" id="IPR011067">
    <property type="entry name" value="Plasmid_toxin/cell-grow_inhib"/>
</dbReference>
<accession>F4L2K7</accession>
<dbReference type="Proteomes" id="UP000008461">
    <property type="component" value="Chromosome"/>
</dbReference>
<proteinExistence type="predicted"/>
<dbReference type="EMBL" id="CP002691">
    <property type="protein sequence ID" value="AEE53925.1"/>
    <property type="molecule type" value="Genomic_DNA"/>
</dbReference>
<dbReference type="AlphaFoldDB" id="F4L2K7"/>
<name>F4L2K7_HALH1</name>
<keyword evidence="2" id="KW-1185">Reference proteome</keyword>
<dbReference type="RefSeq" id="WP_013768447.1">
    <property type="nucleotide sequence ID" value="NC_015510.1"/>
</dbReference>
<dbReference type="Gene3D" id="2.30.30.110">
    <property type="match status" value="1"/>
</dbReference>
<dbReference type="HOGENOM" id="CLU_121823_6_1_10"/>
<sequence>MKSGNIVLIPLPQSDSTIKRRPALLLKQMPPFNDWLLCGISTQIQQKVDGFDRLLESDANYFPQTGLQRTSLIRLGFLAVVPKIQIIGSIGEIPDELLKELLQTLSDFIQPV</sequence>
<evidence type="ECO:0000313" key="1">
    <source>
        <dbReference type="EMBL" id="AEE53925.1"/>
    </source>
</evidence>
<dbReference type="eggNOG" id="COG2337">
    <property type="taxonomic scope" value="Bacteria"/>
</dbReference>
<dbReference type="InterPro" id="IPR003477">
    <property type="entry name" value="PemK-like"/>
</dbReference>
<dbReference type="Pfam" id="PF02452">
    <property type="entry name" value="PemK_toxin"/>
    <property type="match status" value="1"/>
</dbReference>
<dbReference type="SUPFAM" id="SSF50118">
    <property type="entry name" value="Cell growth inhibitor/plasmid maintenance toxic component"/>
    <property type="match status" value="1"/>
</dbReference>
<gene>
    <name evidence="1" type="ordered locus">Halhy_6103</name>
</gene>